<comment type="subcellular location">
    <subcellularLocation>
        <location evidence="1">Cytoplasm</location>
    </subcellularLocation>
</comment>
<dbReference type="Pfam" id="PF00756">
    <property type="entry name" value="Esterase"/>
    <property type="match status" value="1"/>
</dbReference>
<evidence type="ECO:0000256" key="3">
    <source>
        <dbReference type="ARBA" id="ARBA00022801"/>
    </source>
</evidence>
<keyword evidence="3 6" id="KW-0378">Hydrolase</keyword>
<reference evidence="6" key="1">
    <citation type="journal article" date="2022" name="Front Environ Sci">
        <title>Complete genome sequence analysis of a novel alkane-degrading bacterial strain, Acinetobacter vivianii KJ-1, and its diesel degradation ability.</title>
        <authorList>
            <person name="Zhang Y."/>
            <person name="Song F."/>
            <person name="Wang J."/>
            <person name="Zhao Q."/>
            <person name="Zheng L."/>
            <person name="Wang Z."/>
            <person name="Zhang X."/>
            <person name="Gao Y."/>
            <person name="Chen G."/>
            <person name="Huang Y."/>
        </authorList>
    </citation>
    <scope>NUCLEOTIDE SEQUENCE</scope>
    <source>
        <strain evidence="6">KJ-1</strain>
    </source>
</reference>
<evidence type="ECO:0000256" key="4">
    <source>
        <dbReference type="ARBA" id="ARBA00024201"/>
    </source>
</evidence>
<dbReference type="InterPro" id="IPR000801">
    <property type="entry name" value="Esterase-like"/>
</dbReference>
<dbReference type="Proteomes" id="UP001199528">
    <property type="component" value="Chromosome"/>
</dbReference>
<gene>
    <name evidence="6" type="ORF">LF296_08750</name>
</gene>
<proteinExistence type="inferred from homology"/>
<dbReference type="AlphaFoldDB" id="A0AAJ6NLV4"/>
<dbReference type="RefSeq" id="WP_272656079.1">
    <property type="nucleotide sequence ID" value="NZ_CP085083.1"/>
</dbReference>
<dbReference type="InterPro" id="IPR014756">
    <property type="entry name" value="Ig_E-set"/>
</dbReference>
<sequence length="398" mass="46182">MKPNYFPIHPIFQQKNLGSDIWWNSVEHIGTPLVIEDNQQLHCTFLWRRQSETESTYIDVYSQSPSIYQQWNAFQQIENTDISFFEIMLPLNWSGSYVLVTTPESAPETPEAQLRRKWWINQLQHYVQVDRLNPYPPYPAQVSRWVNQLLHLGQLQDSRQANVSPVYESIEWHSQHLATTYQVDFYQTAPLTENSPLVILLDGQIWSRHLPILQDIQSRTDQGQMRAANYVFLHSINSEQRCLDYGCRDLFSQAIVEELIPYIQQNFSLSPSIPVFLCGQSLGGLCALHSLLLYPTAFQGLILQSGSYWWSDYSNSDFLNGHTQRFLEVIEHYLQPIPNATQIFIRTGAYETDMREDSQLLYATLSSVRPTQIHTFAGGHDAINWKYDLVDTLQTLIS</sequence>
<dbReference type="InterPro" id="IPR021764">
    <property type="entry name" value="Enterochelin_esterase_N"/>
</dbReference>
<keyword evidence="2" id="KW-0963">Cytoplasm</keyword>
<dbReference type="PANTHER" id="PTHR48098">
    <property type="entry name" value="ENTEROCHELIN ESTERASE-RELATED"/>
    <property type="match status" value="1"/>
</dbReference>
<dbReference type="Gene3D" id="2.60.40.10">
    <property type="entry name" value="Immunoglobulins"/>
    <property type="match status" value="1"/>
</dbReference>
<evidence type="ECO:0000313" key="6">
    <source>
        <dbReference type="EMBL" id="WDZ52849.1"/>
    </source>
</evidence>
<dbReference type="SUPFAM" id="SSF81296">
    <property type="entry name" value="E set domains"/>
    <property type="match status" value="1"/>
</dbReference>
<dbReference type="Gene3D" id="3.40.50.1820">
    <property type="entry name" value="alpha/beta hydrolase"/>
    <property type="match status" value="1"/>
</dbReference>
<dbReference type="GO" id="GO:0008849">
    <property type="term" value="F:enterochelin esterase activity"/>
    <property type="evidence" value="ECO:0007669"/>
    <property type="project" value="InterPro"/>
</dbReference>
<name>A0AAJ6NLV4_9GAMM</name>
<dbReference type="GO" id="GO:0005737">
    <property type="term" value="C:cytoplasm"/>
    <property type="evidence" value="ECO:0007669"/>
    <property type="project" value="UniProtKB-SubCell"/>
</dbReference>
<dbReference type="InterPro" id="IPR050583">
    <property type="entry name" value="Mycobacterial_A85_antigen"/>
</dbReference>
<dbReference type="InterPro" id="IPR013783">
    <property type="entry name" value="Ig-like_fold"/>
</dbReference>
<dbReference type="Pfam" id="PF11806">
    <property type="entry name" value="Enterochelin_N"/>
    <property type="match status" value="1"/>
</dbReference>
<comment type="similarity">
    <text evidence="4">Belongs to the Fes family.</text>
</comment>
<dbReference type="SUPFAM" id="SSF53474">
    <property type="entry name" value="alpha/beta-Hydrolases"/>
    <property type="match status" value="1"/>
</dbReference>
<evidence type="ECO:0000256" key="2">
    <source>
        <dbReference type="ARBA" id="ARBA00022490"/>
    </source>
</evidence>
<evidence type="ECO:0000256" key="1">
    <source>
        <dbReference type="ARBA" id="ARBA00004496"/>
    </source>
</evidence>
<organism evidence="6 7">
    <name type="scientific">Acinetobacter vivianii</name>
    <dbReference type="NCBI Taxonomy" id="1776742"/>
    <lineage>
        <taxon>Bacteria</taxon>
        <taxon>Pseudomonadati</taxon>
        <taxon>Pseudomonadota</taxon>
        <taxon>Gammaproteobacteria</taxon>
        <taxon>Moraxellales</taxon>
        <taxon>Moraxellaceae</taxon>
        <taxon>Acinetobacter</taxon>
    </lineage>
</organism>
<dbReference type="GO" id="GO:0005506">
    <property type="term" value="F:iron ion binding"/>
    <property type="evidence" value="ECO:0007669"/>
    <property type="project" value="InterPro"/>
</dbReference>
<dbReference type="KEGG" id="aviv:LF296_08750"/>
<dbReference type="GO" id="GO:0006826">
    <property type="term" value="P:iron ion transport"/>
    <property type="evidence" value="ECO:0007669"/>
    <property type="project" value="InterPro"/>
</dbReference>
<feature type="domain" description="Enterochelin esterase N-terminal" evidence="5">
    <location>
        <begin position="44"/>
        <end position="141"/>
    </location>
</feature>
<evidence type="ECO:0000259" key="5">
    <source>
        <dbReference type="Pfam" id="PF11806"/>
    </source>
</evidence>
<evidence type="ECO:0000313" key="7">
    <source>
        <dbReference type="Proteomes" id="UP001199528"/>
    </source>
</evidence>
<protein>
    <submittedName>
        <fullName evidence="6">Alpha/beta hydrolase-fold protein</fullName>
    </submittedName>
</protein>
<reference evidence="6" key="2">
    <citation type="submission" date="2023-02" db="EMBL/GenBank/DDBJ databases">
        <authorList>
            <person name="Huang Y."/>
            <person name="Zhang Y."/>
            <person name="Zhang T."/>
            <person name="Wang J."/>
        </authorList>
    </citation>
    <scope>NUCLEOTIDE SEQUENCE</scope>
    <source>
        <strain evidence="6">KJ-1</strain>
    </source>
</reference>
<accession>A0AAJ6NLV4</accession>
<dbReference type="InterPro" id="IPR029058">
    <property type="entry name" value="AB_hydrolase_fold"/>
</dbReference>
<dbReference type="EMBL" id="CP085083">
    <property type="protein sequence ID" value="WDZ52849.1"/>
    <property type="molecule type" value="Genomic_DNA"/>
</dbReference>
<dbReference type="PANTHER" id="PTHR48098:SF3">
    <property type="entry name" value="IRON(III) ENTEROBACTIN ESTERASE"/>
    <property type="match status" value="1"/>
</dbReference>